<dbReference type="Proteomes" id="UP000318571">
    <property type="component" value="Chromosome 4"/>
</dbReference>
<evidence type="ECO:0000256" key="3">
    <source>
        <dbReference type="ARBA" id="ARBA00012757"/>
    </source>
</evidence>
<dbReference type="PANTHER" id="PTHR23403">
    <property type="entry name" value="TREHALASE"/>
    <property type="match status" value="1"/>
</dbReference>
<dbReference type="GO" id="GO:0004555">
    <property type="term" value="F:alpha,alpha-trehalase activity"/>
    <property type="evidence" value="ECO:0007669"/>
    <property type="project" value="UniProtKB-EC"/>
</dbReference>
<dbReference type="EMBL" id="VCGU01000011">
    <property type="protein sequence ID" value="TRY67356.1"/>
    <property type="molecule type" value="Genomic_DNA"/>
</dbReference>
<dbReference type="OMA" id="IANWNIY"/>
<dbReference type="AlphaFoldDB" id="A0A553NPJ9"/>
<gene>
    <name evidence="7" type="ORF">TCAL_03286</name>
</gene>
<comment type="catalytic activity">
    <reaction evidence="1 5">
        <text>alpha,alpha-trehalose + H2O = alpha-D-glucose + beta-D-glucose</text>
        <dbReference type="Rhea" id="RHEA:32675"/>
        <dbReference type="ChEBI" id="CHEBI:15377"/>
        <dbReference type="ChEBI" id="CHEBI:15903"/>
        <dbReference type="ChEBI" id="CHEBI:16551"/>
        <dbReference type="ChEBI" id="CHEBI:17925"/>
        <dbReference type="EC" id="3.2.1.28"/>
    </reaction>
</comment>
<reference evidence="7 8" key="1">
    <citation type="journal article" date="2018" name="Nat. Ecol. Evol.">
        <title>Genomic signatures of mitonuclear coevolution across populations of Tigriopus californicus.</title>
        <authorList>
            <person name="Barreto F.S."/>
            <person name="Watson E.T."/>
            <person name="Lima T.G."/>
            <person name="Willett C.S."/>
            <person name="Edmands S."/>
            <person name="Li W."/>
            <person name="Burton R.S."/>
        </authorList>
    </citation>
    <scope>NUCLEOTIDE SEQUENCE [LARGE SCALE GENOMIC DNA]</scope>
    <source>
        <strain evidence="7 8">San Diego</strain>
    </source>
</reference>
<feature type="compositionally biased region" description="Low complexity" evidence="6">
    <location>
        <begin position="19"/>
        <end position="28"/>
    </location>
</feature>
<evidence type="ECO:0000313" key="7">
    <source>
        <dbReference type="EMBL" id="TRY67356.1"/>
    </source>
</evidence>
<feature type="compositionally biased region" description="Acidic residues" evidence="6">
    <location>
        <begin position="595"/>
        <end position="607"/>
    </location>
</feature>
<evidence type="ECO:0000256" key="5">
    <source>
        <dbReference type="RuleBase" id="RU361180"/>
    </source>
</evidence>
<dbReference type="EC" id="3.2.1.28" evidence="3 5"/>
<name>A0A553NPJ9_TIGCA</name>
<keyword evidence="5" id="KW-0378">Hydrolase</keyword>
<evidence type="ECO:0000256" key="6">
    <source>
        <dbReference type="SAM" id="MobiDB-lite"/>
    </source>
</evidence>
<protein>
    <recommendedName>
        <fullName evidence="4 5">Trehalase</fullName>
        <ecNumber evidence="3 5">3.2.1.28</ecNumber>
    </recommendedName>
    <alternativeName>
        <fullName evidence="5">Alpha-trehalose glucohydrolase</fullName>
    </alternativeName>
</protein>
<dbReference type="GO" id="GO:0005993">
    <property type="term" value="P:trehalose catabolic process"/>
    <property type="evidence" value="ECO:0007669"/>
    <property type="project" value="TreeGrafter"/>
</dbReference>
<accession>A0A553NPJ9</accession>
<dbReference type="InterPro" id="IPR001661">
    <property type="entry name" value="Glyco_hydro_37"/>
</dbReference>
<dbReference type="InterPro" id="IPR008928">
    <property type="entry name" value="6-hairpin_glycosidase_sf"/>
</dbReference>
<keyword evidence="8" id="KW-1185">Reference proteome</keyword>
<organism evidence="7 8">
    <name type="scientific">Tigriopus californicus</name>
    <name type="common">Marine copepod</name>
    <dbReference type="NCBI Taxonomy" id="6832"/>
    <lineage>
        <taxon>Eukaryota</taxon>
        <taxon>Metazoa</taxon>
        <taxon>Ecdysozoa</taxon>
        <taxon>Arthropoda</taxon>
        <taxon>Crustacea</taxon>
        <taxon>Multicrustacea</taxon>
        <taxon>Hexanauplia</taxon>
        <taxon>Copepoda</taxon>
        <taxon>Harpacticoida</taxon>
        <taxon>Harpacticidae</taxon>
        <taxon>Tigriopus</taxon>
    </lineage>
</organism>
<dbReference type="PANTHER" id="PTHR23403:SF1">
    <property type="entry name" value="TREHALASE"/>
    <property type="match status" value="1"/>
</dbReference>
<dbReference type="PRINTS" id="PR00744">
    <property type="entry name" value="GLHYDRLASE37"/>
</dbReference>
<keyword evidence="5" id="KW-0326">Glycosidase</keyword>
<dbReference type="Gene3D" id="1.50.10.10">
    <property type="match status" value="1"/>
</dbReference>
<sequence>MVAIITNQTDHGIEVEQRSGSSSPDSSPQLLKKQSSTVFSDGNQGIRKIFSGHQPNSIIHVVQMSRIFPDSKTFVDMKLNDSPILVQNAFDRLMEENNDSPSNETIASFVQKYFTLENQMEDFTPSDWKVSPDFVNHITDSRFRQFAIDLNFRWQILCRKIKNDVEVNQDLYTLIYLPHPVVVPGGRFREIYYWDSFWIIRGLLLSEMYDTVRGMLLNFVHLIQMYGLIPNGGRTYYINRSQPPLFIQMVDEYVKATGDEQFVKDNWKFLVREFEYWAQHHFTTVVKDGRSHRLARFNCEDEGPRPESYFEDYELVEQYAHTLEEKASLYWEMKTGAETGWDYSSRWMIKDGGNTGELHDTKARFIIPVDLNSFVALNAQILSRYARDIVQNEVSAVFYQKFADELVDAIEEVLWDEDEGVWLDYDMINCKTRKYFSPSNLVPLYTETMSKGNRSNQIHSALSYLLKHDITQHPGGLPTTFSVTGQQWDFPNCWPPLEHMVVLGLERTNIPEAQDLAFLIASKRVEGSFNNFIAKGHMFEKYDALSSMRIGGGGEYEIQIGFGWTNGVVMDFLNLYNKRLVSPAIVEIEQRAEEEAHEEEPDPEEALQEIISETPALQEQNEE</sequence>
<feature type="compositionally biased region" description="Polar residues" evidence="6">
    <location>
        <begin position="1"/>
        <end position="10"/>
    </location>
</feature>
<dbReference type="SUPFAM" id="SSF48208">
    <property type="entry name" value="Six-hairpin glycosidases"/>
    <property type="match status" value="1"/>
</dbReference>
<dbReference type="Pfam" id="PF01204">
    <property type="entry name" value="Trehalase"/>
    <property type="match status" value="1"/>
</dbReference>
<dbReference type="STRING" id="6832.A0A553NPJ9"/>
<comment type="caution">
    <text evidence="7">The sequence shown here is derived from an EMBL/GenBank/DDBJ whole genome shotgun (WGS) entry which is preliminary data.</text>
</comment>
<dbReference type="InterPro" id="IPR012341">
    <property type="entry name" value="6hp_glycosidase-like_sf"/>
</dbReference>
<feature type="region of interest" description="Disordered" evidence="6">
    <location>
        <begin position="591"/>
        <end position="623"/>
    </location>
</feature>
<feature type="region of interest" description="Disordered" evidence="6">
    <location>
        <begin position="1"/>
        <end position="30"/>
    </location>
</feature>
<evidence type="ECO:0000313" key="8">
    <source>
        <dbReference type="Proteomes" id="UP000318571"/>
    </source>
</evidence>
<evidence type="ECO:0000256" key="4">
    <source>
        <dbReference type="ARBA" id="ARBA00019905"/>
    </source>
</evidence>
<comment type="similarity">
    <text evidence="2 5">Belongs to the glycosyl hydrolase 37 family.</text>
</comment>
<evidence type="ECO:0000256" key="2">
    <source>
        <dbReference type="ARBA" id="ARBA00005615"/>
    </source>
</evidence>
<evidence type="ECO:0000256" key="1">
    <source>
        <dbReference type="ARBA" id="ARBA00001576"/>
    </source>
</evidence>
<proteinExistence type="inferred from homology"/>